<protein>
    <recommendedName>
        <fullName evidence="3">Transmembrane protein</fullName>
    </recommendedName>
</protein>
<dbReference type="EMBL" id="JAIVGD010000001">
    <property type="protein sequence ID" value="KAH0783577.1"/>
    <property type="molecule type" value="Genomic_DNA"/>
</dbReference>
<evidence type="ECO:0000313" key="1">
    <source>
        <dbReference type="EMBL" id="KAH0783577.1"/>
    </source>
</evidence>
<accession>A0ABQ7WS65</accession>
<keyword evidence="2" id="KW-1185">Reference proteome</keyword>
<proteinExistence type="predicted"/>
<evidence type="ECO:0000313" key="2">
    <source>
        <dbReference type="Proteomes" id="UP000826656"/>
    </source>
</evidence>
<reference evidence="1 2" key="1">
    <citation type="journal article" date="2021" name="bioRxiv">
        <title>Chromosome-scale and haplotype-resolved genome assembly of a tetraploid potato cultivar.</title>
        <authorList>
            <person name="Sun H."/>
            <person name="Jiao W.-B."/>
            <person name="Krause K."/>
            <person name="Campoy J.A."/>
            <person name="Goel M."/>
            <person name="Folz-Donahue K."/>
            <person name="Kukat C."/>
            <person name="Huettel B."/>
            <person name="Schneeberger K."/>
        </authorList>
    </citation>
    <scope>NUCLEOTIDE SEQUENCE [LARGE SCALE GENOMIC DNA]</scope>
    <source>
        <strain evidence="1">SolTubOtavaFocal</strain>
        <tissue evidence="1">Leaves</tissue>
    </source>
</reference>
<dbReference type="Proteomes" id="UP000826656">
    <property type="component" value="Unassembled WGS sequence"/>
</dbReference>
<sequence>MWVCLSASSSELEVLSSCLLLCSSVEAVGFELVNLMLSGVMFHDIFGGCFRWLWVVEQWGFDKETRWGFRWCLDRLFGAEVVDWWQCGEEVGEGSGRFLEK</sequence>
<name>A0ABQ7WS65_SOLTU</name>
<gene>
    <name evidence="1" type="ORF">KY290_003175</name>
</gene>
<organism evidence="1 2">
    <name type="scientific">Solanum tuberosum</name>
    <name type="common">Potato</name>
    <dbReference type="NCBI Taxonomy" id="4113"/>
    <lineage>
        <taxon>Eukaryota</taxon>
        <taxon>Viridiplantae</taxon>
        <taxon>Streptophyta</taxon>
        <taxon>Embryophyta</taxon>
        <taxon>Tracheophyta</taxon>
        <taxon>Spermatophyta</taxon>
        <taxon>Magnoliopsida</taxon>
        <taxon>eudicotyledons</taxon>
        <taxon>Gunneridae</taxon>
        <taxon>Pentapetalae</taxon>
        <taxon>asterids</taxon>
        <taxon>lamiids</taxon>
        <taxon>Solanales</taxon>
        <taxon>Solanaceae</taxon>
        <taxon>Solanoideae</taxon>
        <taxon>Solaneae</taxon>
        <taxon>Solanum</taxon>
    </lineage>
</organism>
<comment type="caution">
    <text evidence="1">The sequence shown here is derived from an EMBL/GenBank/DDBJ whole genome shotgun (WGS) entry which is preliminary data.</text>
</comment>
<evidence type="ECO:0008006" key="3">
    <source>
        <dbReference type="Google" id="ProtNLM"/>
    </source>
</evidence>